<keyword evidence="2" id="KW-0325">Glycoprotein</keyword>
<dbReference type="EMBL" id="JAIEZQ010000002">
    <property type="protein sequence ID" value="MBY9076277.1"/>
    <property type="molecule type" value="Genomic_DNA"/>
</dbReference>
<accession>A0ABS7RMK1</accession>
<organism evidence="4 5">
    <name type="scientific">Nocardioides jiangsuensis</name>
    <dbReference type="NCBI Taxonomy" id="2866161"/>
    <lineage>
        <taxon>Bacteria</taxon>
        <taxon>Bacillati</taxon>
        <taxon>Actinomycetota</taxon>
        <taxon>Actinomycetes</taxon>
        <taxon>Propionibacteriales</taxon>
        <taxon>Nocardioidaceae</taxon>
        <taxon>Nocardioides</taxon>
    </lineage>
</organism>
<protein>
    <submittedName>
        <fullName evidence="4">Sulfotransferase</fullName>
    </submittedName>
</protein>
<feature type="domain" description="Sulfotransferase" evidence="3">
    <location>
        <begin position="6"/>
        <end position="166"/>
    </location>
</feature>
<dbReference type="Pfam" id="PF00685">
    <property type="entry name" value="Sulfotransfer_1"/>
    <property type="match status" value="1"/>
</dbReference>
<dbReference type="Gene3D" id="3.40.50.300">
    <property type="entry name" value="P-loop containing nucleotide triphosphate hydrolases"/>
    <property type="match status" value="1"/>
</dbReference>
<name>A0ABS7RMK1_9ACTN</name>
<proteinExistence type="predicted"/>
<evidence type="ECO:0000313" key="5">
    <source>
        <dbReference type="Proteomes" id="UP000754710"/>
    </source>
</evidence>
<evidence type="ECO:0000256" key="1">
    <source>
        <dbReference type="ARBA" id="ARBA00022679"/>
    </source>
</evidence>
<dbReference type="InterPro" id="IPR027417">
    <property type="entry name" value="P-loop_NTPase"/>
</dbReference>
<comment type="caution">
    <text evidence="4">The sequence shown here is derived from an EMBL/GenBank/DDBJ whole genome shotgun (WGS) entry which is preliminary data.</text>
</comment>
<dbReference type="SUPFAM" id="SSF52540">
    <property type="entry name" value="P-loop containing nucleoside triphosphate hydrolases"/>
    <property type="match status" value="1"/>
</dbReference>
<evidence type="ECO:0000313" key="4">
    <source>
        <dbReference type="EMBL" id="MBY9076277.1"/>
    </source>
</evidence>
<keyword evidence="5" id="KW-1185">Reference proteome</keyword>
<reference evidence="4 5" key="1">
    <citation type="submission" date="2021-08" db="EMBL/GenBank/DDBJ databases">
        <title>Nocardioides bacterium WL0053 sp. nov., isolated from the sediment.</title>
        <authorList>
            <person name="Wang L."/>
            <person name="Zhang D."/>
            <person name="Zhang A."/>
        </authorList>
    </citation>
    <scope>NUCLEOTIDE SEQUENCE [LARGE SCALE GENOMIC DNA]</scope>
    <source>
        <strain evidence="4 5">WL0053</strain>
    </source>
</reference>
<evidence type="ECO:0000256" key="2">
    <source>
        <dbReference type="ARBA" id="ARBA00023180"/>
    </source>
</evidence>
<dbReference type="PANTHER" id="PTHR10605:SF56">
    <property type="entry name" value="BIFUNCTIONAL HEPARAN SULFATE N-DEACETYLASE_N-SULFOTRANSFERASE"/>
    <property type="match status" value="1"/>
</dbReference>
<dbReference type="InterPro" id="IPR000863">
    <property type="entry name" value="Sulfotransferase_dom"/>
</dbReference>
<sequence length="252" mass="27787">MTQPRQHFLVIGGQRCGTTYLHTMLDAHPDITMARPARPEPKVFLDAGKSARGLGWYRETYFAHAAGEARWGEKSTSYIESAAAASRAAEVLGDADILVLLRDPVVRAVSNWRFSTDNGFETRPLAEAFEANLADSPAWDAGRTSVSPFAYLERGRFALYLQPWREAFPDRVQVHFLQELLEDDAALTRVYAGLDVDPAFRPEGVGKPVNQSAEPAPDLDPGLVARLRDYYAGSDRALAALVGRDLPWPTTA</sequence>
<dbReference type="RefSeq" id="WP_221025937.1">
    <property type="nucleotide sequence ID" value="NZ_JAIEZQ010000002.1"/>
</dbReference>
<dbReference type="Proteomes" id="UP000754710">
    <property type="component" value="Unassembled WGS sequence"/>
</dbReference>
<keyword evidence="1" id="KW-0808">Transferase</keyword>
<evidence type="ECO:0000259" key="3">
    <source>
        <dbReference type="Pfam" id="PF00685"/>
    </source>
</evidence>
<dbReference type="PANTHER" id="PTHR10605">
    <property type="entry name" value="HEPARAN SULFATE SULFOTRANSFERASE"/>
    <property type="match status" value="1"/>
</dbReference>
<gene>
    <name evidence="4" type="ORF">K1X13_15695</name>
</gene>
<dbReference type="InterPro" id="IPR037359">
    <property type="entry name" value="NST/OST"/>
</dbReference>